<dbReference type="AlphaFoldDB" id="A0A8I1KHD0"/>
<keyword evidence="2 5" id="KW-0645">Protease</keyword>
<dbReference type="Proteomes" id="UP000623250">
    <property type="component" value="Unassembled WGS sequence"/>
</dbReference>
<dbReference type="InterPro" id="IPR001478">
    <property type="entry name" value="PDZ"/>
</dbReference>
<keyword evidence="9" id="KW-1185">Reference proteome</keyword>
<dbReference type="FunFam" id="2.30.42.10:FF:000063">
    <property type="entry name" value="Peptidase, S41 family"/>
    <property type="match status" value="1"/>
</dbReference>
<feature type="region of interest" description="Disordered" evidence="6">
    <location>
        <begin position="395"/>
        <end position="461"/>
    </location>
</feature>
<dbReference type="Pfam" id="PF13180">
    <property type="entry name" value="PDZ_2"/>
    <property type="match status" value="1"/>
</dbReference>
<evidence type="ECO:0000256" key="4">
    <source>
        <dbReference type="ARBA" id="ARBA00022825"/>
    </source>
</evidence>
<feature type="compositionally biased region" description="Low complexity" evidence="6">
    <location>
        <begin position="418"/>
        <end position="430"/>
    </location>
</feature>
<dbReference type="GO" id="GO:0007165">
    <property type="term" value="P:signal transduction"/>
    <property type="evidence" value="ECO:0007669"/>
    <property type="project" value="TreeGrafter"/>
</dbReference>
<accession>A0A8I1KHD0</accession>
<evidence type="ECO:0000256" key="5">
    <source>
        <dbReference type="RuleBase" id="RU004404"/>
    </source>
</evidence>
<feature type="compositionally biased region" description="Polar residues" evidence="6">
    <location>
        <begin position="431"/>
        <end position="454"/>
    </location>
</feature>
<dbReference type="GO" id="GO:0008236">
    <property type="term" value="F:serine-type peptidase activity"/>
    <property type="evidence" value="ECO:0007669"/>
    <property type="project" value="UniProtKB-KW"/>
</dbReference>
<dbReference type="PROSITE" id="PS50106">
    <property type="entry name" value="PDZ"/>
    <property type="match status" value="1"/>
</dbReference>
<dbReference type="GO" id="GO:0030288">
    <property type="term" value="C:outer membrane-bounded periplasmic space"/>
    <property type="evidence" value="ECO:0007669"/>
    <property type="project" value="TreeGrafter"/>
</dbReference>
<dbReference type="GO" id="GO:0004175">
    <property type="term" value="F:endopeptidase activity"/>
    <property type="evidence" value="ECO:0007669"/>
    <property type="project" value="TreeGrafter"/>
</dbReference>
<gene>
    <name evidence="8" type="ORF">JDN41_08490</name>
</gene>
<dbReference type="InterPro" id="IPR005151">
    <property type="entry name" value="Tail-specific_protease"/>
</dbReference>
<dbReference type="EMBL" id="JAEMUK010000015">
    <property type="protein sequence ID" value="MBJ7543595.1"/>
    <property type="molecule type" value="Genomic_DNA"/>
</dbReference>
<dbReference type="InterPro" id="IPR029045">
    <property type="entry name" value="ClpP/crotonase-like_dom_sf"/>
</dbReference>
<feature type="domain" description="PDZ" evidence="7">
    <location>
        <begin position="96"/>
        <end position="160"/>
    </location>
</feature>
<evidence type="ECO:0000256" key="1">
    <source>
        <dbReference type="ARBA" id="ARBA00009179"/>
    </source>
</evidence>
<evidence type="ECO:0000256" key="6">
    <source>
        <dbReference type="SAM" id="MobiDB-lite"/>
    </source>
</evidence>
<evidence type="ECO:0000256" key="2">
    <source>
        <dbReference type="ARBA" id="ARBA00022670"/>
    </source>
</evidence>
<evidence type="ECO:0000313" key="8">
    <source>
        <dbReference type="EMBL" id="MBJ7543595.1"/>
    </source>
</evidence>
<dbReference type="Gene3D" id="2.30.42.10">
    <property type="match status" value="1"/>
</dbReference>
<dbReference type="SUPFAM" id="SSF52096">
    <property type="entry name" value="ClpP/crotonase"/>
    <property type="match status" value="1"/>
</dbReference>
<dbReference type="Gene3D" id="3.90.226.10">
    <property type="entry name" value="2-enoyl-CoA Hydratase, Chain A, domain 1"/>
    <property type="match status" value="1"/>
</dbReference>
<comment type="caution">
    <text evidence="8">The sequence shown here is derived from an EMBL/GenBank/DDBJ whole genome shotgun (WGS) entry which is preliminary data.</text>
</comment>
<dbReference type="FunFam" id="3.90.226.10:FF:000029">
    <property type="entry name" value="Peptidase, S41 family"/>
    <property type="match status" value="1"/>
</dbReference>
<dbReference type="InterPro" id="IPR036034">
    <property type="entry name" value="PDZ_sf"/>
</dbReference>
<dbReference type="GO" id="GO:0006508">
    <property type="term" value="P:proteolysis"/>
    <property type="evidence" value="ECO:0007669"/>
    <property type="project" value="UniProtKB-KW"/>
</dbReference>
<dbReference type="SMART" id="SM00228">
    <property type="entry name" value="PDZ"/>
    <property type="match status" value="1"/>
</dbReference>
<dbReference type="NCBIfam" id="TIGR00225">
    <property type="entry name" value="prc"/>
    <property type="match status" value="1"/>
</dbReference>
<dbReference type="SUPFAM" id="SSF50156">
    <property type="entry name" value="PDZ domain-like"/>
    <property type="match status" value="1"/>
</dbReference>
<dbReference type="CDD" id="cd07560">
    <property type="entry name" value="Peptidase_S41_CPP"/>
    <property type="match status" value="1"/>
</dbReference>
<organism evidence="8 9">
    <name type="scientific">Rhodomicrobium udaipurense</name>
    <dbReference type="NCBI Taxonomy" id="1202716"/>
    <lineage>
        <taxon>Bacteria</taxon>
        <taxon>Pseudomonadati</taxon>
        <taxon>Pseudomonadota</taxon>
        <taxon>Alphaproteobacteria</taxon>
        <taxon>Hyphomicrobiales</taxon>
        <taxon>Hyphomicrobiaceae</taxon>
        <taxon>Rhodomicrobium</taxon>
    </lineage>
</organism>
<dbReference type="InterPro" id="IPR004447">
    <property type="entry name" value="Peptidase_S41A"/>
</dbReference>
<keyword evidence="4 5" id="KW-0720">Serine protease</keyword>
<comment type="similarity">
    <text evidence="1 5">Belongs to the peptidase S41A family.</text>
</comment>
<protein>
    <submittedName>
        <fullName evidence="8">S41 family peptidase</fullName>
    </submittedName>
</protein>
<dbReference type="Pfam" id="PF03572">
    <property type="entry name" value="Peptidase_S41"/>
    <property type="match status" value="1"/>
</dbReference>
<dbReference type="Gene3D" id="3.30.750.44">
    <property type="match status" value="1"/>
</dbReference>
<dbReference type="PANTHER" id="PTHR32060:SF30">
    <property type="entry name" value="CARBOXY-TERMINAL PROCESSING PROTEASE CTPA"/>
    <property type="match status" value="1"/>
</dbReference>
<dbReference type="SMART" id="SM00245">
    <property type="entry name" value="TSPc"/>
    <property type="match status" value="1"/>
</dbReference>
<name>A0A8I1KHD0_9HYPH</name>
<evidence type="ECO:0000256" key="3">
    <source>
        <dbReference type="ARBA" id="ARBA00022801"/>
    </source>
</evidence>
<keyword evidence="3 5" id="KW-0378">Hydrolase</keyword>
<evidence type="ECO:0000259" key="7">
    <source>
        <dbReference type="PROSITE" id="PS50106"/>
    </source>
</evidence>
<dbReference type="RefSeq" id="WP_037234609.1">
    <property type="nucleotide sequence ID" value="NZ_JAEMUK010000015.1"/>
</dbReference>
<sequence length="461" mass="48987">MRKKELALGAFLIALVVTGGFLFMPLVQRESAQATSPEIYKNLELFGDVLERVRAEYVEKPDDAKLIENAIKGLVNGLDPHSAYLTPKEFQDEQADTRGEFGGLGIDVMMEDGAIKVIAPLDNMPADRAGVLAGDAITALDGQTVKGLSMDAAVDRMRGAVGSPVTLTIQRKGATNPITVKVIRDIIKINPVQYSVEGDAGWIKVKSFENEHTTEYLQKAVEDIKKALDGKVSGYVLDLRNNPGGLLDQAIDLSDAFLDKGSIVVTRGRNAEDIERTTAKPGDIADGKPVIVLLNGGSASASEVVAGALQDHKRATLLGTRSFGKGSVQTLIPLANKGAIRVTTARYFTPSGRSIQATGIEPDYVVEPELPPELKLQLASVPFESEAQLRGHLKNAAATEEGGGSISYVPKEKEKDNQLQAALALLRGQLPQTGNKATDSLDQARATTPTSSPLANGPSGG</sequence>
<proteinExistence type="inferred from homology"/>
<evidence type="ECO:0000313" key="9">
    <source>
        <dbReference type="Proteomes" id="UP000623250"/>
    </source>
</evidence>
<dbReference type="PANTHER" id="PTHR32060">
    <property type="entry name" value="TAIL-SPECIFIC PROTEASE"/>
    <property type="match status" value="1"/>
</dbReference>
<dbReference type="CDD" id="cd06782">
    <property type="entry name" value="cpPDZ_CPP-like"/>
    <property type="match status" value="1"/>
</dbReference>
<reference evidence="8 9" key="1">
    <citation type="submission" date="2020-12" db="EMBL/GenBank/DDBJ databases">
        <title>Revised draft genomes of Rhodomicrobium vannielii ATCC 17100 and Rhodomicrobium udaipurense JA643.</title>
        <authorList>
            <person name="Conners E.M."/>
            <person name="Davenport E.J."/>
            <person name="Bose A."/>
        </authorList>
    </citation>
    <scope>NUCLEOTIDE SEQUENCE [LARGE SCALE GENOMIC DNA]</scope>
    <source>
        <strain evidence="8 9">JA643</strain>
    </source>
</reference>